<dbReference type="Gene3D" id="1.10.287.370">
    <property type="match status" value="1"/>
</dbReference>
<dbReference type="PANTHER" id="PTHR21100">
    <property type="entry name" value="PREFOLDIN SUBUNIT 4"/>
    <property type="match status" value="1"/>
</dbReference>
<name>A0A4Y7LN59_9CRUS</name>
<evidence type="ECO:0000256" key="1">
    <source>
        <dbReference type="ARBA" id="ARBA00008045"/>
    </source>
</evidence>
<reference evidence="7" key="1">
    <citation type="submission" date="2018-08" db="EMBL/GenBank/DDBJ databases">
        <authorList>
            <person name="Cornetti L."/>
        </authorList>
    </citation>
    <scope>NUCLEOTIDE SEQUENCE</scope>
    <source>
        <strain evidence="7">CA-CBC-31</strain>
        <strain evidence="8">CA-CBC-34</strain>
        <strain evidence="9">CA-CBC-37</strain>
        <strain evidence="10">CA-CBC-38</strain>
    </source>
</reference>
<keyword evidence="3 5" id="KW-0143">Chaperone</keyword>
<dbReference type="EMBL" id="LR001820">
    <property type="protein sequence ID" value="SVE71439.1"/>
    <property type="molecule type" value="mRNA"/>
</dbReference>
<evidence type="ECO:0000256" key="3">
    <source>
        <dbReference type="ARBA" id="ARBA00023186"/>
    </source>
</evidence>
<dbReference type="InterPro" id="IPR009053">
    <property type="entry name" value="Prefoldin"/>
</dbReference>
<organism evidence="7">
    <name type="scientific">Daphnia similis</name>
    <dbReference type="NCBI Taxonomy" id="35528"/>
    <lineage>
        <taxon>Eukaryota</taxon>
        <taxon>Metazoa</taxon>
        <taxon>Ecdysozoa</taxon>
        <taxon>Arthropoda</taxon>
        <taxon>Crustacea</taxon>
        <taxon>Branchiopoda</taxon>
        <taxon>Diplostraca</taxon>
        <taxon>Cladocera</taxon>
        <taxon>Anomopoda</taxon>
        <taxon>Daphniidae</taxon>
        <taxon>Daphnia</taxon>
        <taxon>Daphnia similis group</taxon>
    </lineage>
</organism>
<gene>
    <name evidence="7" type="primary">EOG090X0JBP</name>
</gene>
<evidence type="ECO:0000256" key="5">
    <source>
        <dbReference type="PIRNR" id="PIRNR016477"/>
    </source>
</evidence>
<dbReference type="AlphaFoldDB" id="A0A4Y7LN59"/>
<dbReference type="EMBL" id="LR002453">
    <property type="protein sequence ID" value="SVE72072.1"/>
    <property type="molecule type" value="mRNA"/>
</dbReference>
<feature type="coiled-coil region" evidence="6">
    <location>
        <begin position="27"/>
        <end position="57"/>
    </location>
</feature>
<evidence type="ECO:0000256" key="2">
    <source>
        <dbReference type="ARBA" id="ARBA00011695"/>
    </source>
</evidence>
<dbReference type="PANTHER" id="PTHR21100:SF9">
    <property type="entry name" value="PREFOLDIN SUBUNIT 4"/>
    <property type="match status" value="1"/>
</dbReference>
<evidence type="ECO:0000313" key="7">
    <source>
        <dbReference type="EMBL" id="SVE70808.1"/>
    </source>
</evidence>
<dbReference type="CDD" id="cd23165">
    <property type="entry name" value="Prefoldin_4"/>
    <property type="match status" value="1"/>
</dbReference>
<comment type="subunit">
    <text evidence="2 5">Heterohexamer of two PFD-alpha type and four PFD-beta type subunits.</text>
</comment>
<dbReference type="FunFam" id="1.10.287.370:FF:000005">
    <property type="entry name" value="Prefoldin subunit 4"/>
    <property type="match status" value="1"/>
</dbReference>
<dbReference type="EMBL" id="LR001189">
    <property type="protein sequence ID" value="SVE70808.1"/>
    <property type="molecule type" value="mRNA"/>
</dbReference>
<dbReference type="Pfam" id="PF01920">
    <property type="entry name" value="Prefoldin_2"/>
    <property type="match status" value="1"/>
</dbReference>
<dbReference type="InterPro" id="IPR002777">
    <property type="entry name" value="PFD_beta-like"/>
</dbReference>
<comment type="similarity">
    <text evidence="1 5">Belongs to the prefoldin subunit beta family.</text>
</comment>
<comment type="function">
    <text evidence="4 5">Binds specifically to cytosolic chaperonin (c-CPN) and transfers target proteins to it. Binds to nascent polypeptide chain and promotes folding in an environment in which there are many competing pathways for nonnative proteins.</text>
</comment>
<evidence type="ECO:0000313" key="8">
    <source>
        <dbReference type="EMBL" id="SVE71439.1"/>
    </source>
</evidence>
<sequence length="138" mass="15699">MAAVAVSKDSLESDSDIHITLEDQQKINRFARQNAKWEELRDDLKHKKGDLQNLEDSSDDLLLVEDESAPIPFVVGEVFVHFNMEEAKEKLEEAKSKVKKDIESIEAECTNVKTIMSDLKTQLYAKFGNSINLEAEEE</sequence>
<accession>A0A4Y7LN59</accession>
<dbReference type="GO" id="GO:0016272">
    <property type="term" value="C:prefoldin complex"/>
    <property type="evidence" value="ECO:0007669"/>
    <property type="project" value="UniProtKB-UniRule"/>
</dbReference>
<evidence type="ECO:0000313" key="10">
    <source>
        <dbReference type="EMBL" id="SVE72699.1"/>
    </source>
</evidence>
<dbReference type="GO" id="GO:0006457">
    <property type="term" value="P:protein folding"/>
    <property type="evidence" value="ECO:0007669"/>
    <property type="project" value="UniProtKB-UniRule"/>
</dbReference>
<dbReference type="EMBL" id="LR003080">
    <property type="protein sequence ID" value="SVE72699.1"/>
    <property type="molecule type" value="mRNA"/>
</dbReference>
<proteinExistence type="evidence at transcript level"/>
<evidence type="ECO:0000256" key="6">
    <source>
        <dbReference type="SAM" id="Coils"/>
    </source>
</evidence>
<protein>
    <recommendedName>
        <fullName evidence="5">Prefoldin subunit 4</fullName>
    </recommendedName>
</protein>
<dbReference type="PIRSF" id="PIRSF016477">
    <property type="entry name" value="Prefoldin_subunit_4"/>
    <property type="match status" value="1"/>
</dbReference>
<feature type="coiled-coil region" evidence="6">
    <location>
        <begin position="81"/>
        <end position="108"/>
    </location>
</feature>
<dbReference type="GO" id="GO:0051082">
    <property type="term" value="F:unfolded protein binding"/>
    <property type="evidence" value="ECO:0007669"/>
    <property type="project" value="InterPro"/>
</dbReference>
<dbReference type="InterPro" id="IPR016661">
    <property type="entry name" value="PFDN4"/>
</dbReference>
<evidence type="ECO:0000313" key="9">
    <source>
        <dbReference type="EMBL" id="SVE72072.1"/>
    </source>
</evidence>
<evidence type="ECO:0000256" key="4">
    <source>
        <dbReference type="ARBA" id="ARBA00024667"/>
    </source>
</evidence>
<dbReference type="GO" id="GO:0005737">
    <property type="term" value="C:cytoplasm"/>
    <property type="evidence" value="ECO:0007669"/>
    <property type="project" value="UniProtKB-ARBA"/>
</dbReference>
<dbReference type="SUPFAM" id="SSF46579">
    <property type="entry name" value="Prefoldin"/>
    <property type="match status" value="1"/>
</dbReference>
<keyword evidence="6" id="KW-0175">Coiled coil</keyword>